<keyword evidence="3" id="KW-1185">Reference proteome</keyword>
<dbReference type="EMBL" id="JBHSGN010000010">
    <property type="protein sequence ID" value="MFC4672397.1"/>
    <property type="molecule type" value="Genomic_DNA"/>
</dbReference>
<comment type="caution">
    <text evidence="2">The sequence shown here is derived from an EMBL/GenBank/DDBJ whole genome shotgun (WGS) entry which is preliminary data.</text>
</comment>
<sequence>MRKTNTNFIKRKIKDILLLIVLLFSLTITTHAQVTIGAGTPPEKGALLDLKERDATSPTQDITSLENSTKGVLHPKVFLHDAAKLTPLYGGSDDGSGVWSDESTAEEKLKATGMVVYNVNPDAINMDEGLYMWQIDEWVKLNQDGAAIIQPVNCSAIRINGSYIEGVPANNNNYLEIDLTVTKKGSFVISVLSGNGYSFYYTGVALETGTLTVKVPAQGTPALVQTDRLTFSGISLVSGCEPEITVQEMVAAYTMVCSSAVVQGQFFKGQALTASNKIRMNINVSQPGSYNIYTETKNGISFRASGSFAATGTQTVELLGTGIPTINEDFQVVIKANTSLGSAECSVLIPIILPDMTYAIIGSGVWSWAATPRTNALSNTGSASFSPDGLVRIKSFKQLWSTTSTSTATTNLTNGINGGKYPDVVLYFAYGADPTSALTTALLNYINAGGCVIYGSSDNTATAVNTLMSGLFGISPAQNQTGGGDDNVYPIANNSSDPIINGPFGNLAGMYWGEDNTSNYSIVMSSLPPNSVQICTAQSTSKPGIDPVISIVWYNNSKNFVYFGDSTGASASDTSTGAYPAIYRNNLPASKLYGPGSTNNRYVYNAALELNAVVFMIRKAAVSGINPY</sequence>
<dbReference type="RefSeq" id="WP_379993572.1">
    <property type="nucleotide sequence ID" value="NZ_JBHSGN010000010.1"/>
</dbReference>
<proteinExistence type="predicted"/>
<evidence type="ECO:0000256" key="1">
    <source>
        <dbReference type="SAM" id="SignalP"/>
    </source>
</evidence>
<feature type="chain" id="PRO_5046713502" evidence="1">
    <location>
        <begin position="33"/>
        <end position="628"/>
    </location>
</feature>
<feature type="signal peptide" evidence="1">
    <location>
        <begin position="1"/>
        <end position="32"/>
    </location>
</feature>
<accession>A0ABV9KQR6</accession>
<dbReference type="Proteomes" id="UP001596023">
    <property type="component" value="Unassembled WGS sequence"/>
</dbReference>
<protein>
    <submittedName>
        <fullName evidence="2">Uncharacterized protein</fullName>
    </submittedName>
</protein>
<evidence type="ECO:0000313" key="3">
    <source>
        <dbReference type="Proteomes" id="UP001596023"/>
    </source>
</evidence>
<organism evidence="2 3">
    <name type="scientific">Dysgonomonas termitidis</name>
    <dbReference type="NCBI Taxonomy" id="1516126"/>
    <lineage>
        <taxon>Bacteria</taxon>
        <taxon>Pseudomonadati</taxon>
        <taxon>Bacteroidota</taxon>
        <taxon>Bacteroidia</taxon>
        <taxon>Bacteroidales</taxon>
        <taxon>Dysgonomonadaceae</taxon>
        <taxon>Dysgonomonas</taxon>
    </lineage>
</organism>
<reference evidence="3" key="1">
    <citation type="journal article" date="2019" name="Int. J. Syst. Evol. Microbiol.">
        <title>The Global Catalogue of Microorganisms (GCM) 10K type strain sequencing project: providing services to taxonomists for standard genome sequencing and annotation.</title>
        <authorList>
            <consortium name="The Broad Institute Genomics Platform"/>
            <consortium name="The Broad Institute Genome Sequencing Center for Infectious Disease"/>
            <person name="Wu L."/>
            <person name="Ma J."/>
        </authorList>
    </citation>
    <scope>NUCLEOTIDE SEQUENCE [LARGE SCALE GENOMIC DNA]</scope>
    <source>
        <strain evidence="3">CCUG 66188</strain>
    </source>
</reference>
<gene>
    <name evidence="2" type="ORF">ACFO6W_01690</name>
</gene>
<evidence type="ECO:0000313" key="2">
    <source>
        <dbReference type="EMBL" id="MFC4672397.1"/>
    </source>
</evidence>
<keyword evidence="1" id="KW-0732">Signal</keyword>
<name>A0ABV9KQR6_9BACT</name>